<keyword evidence="2" id="KW-1185">Reference proteome</keyword>
<dbReference type="EMBL" id="KQ971343">
    <property type="protein sequence ID" value="EFA04154.1"/>
    <property type="molecule type" value="Genomic_DNA"/>
</dbReference>
<evidence type="ECO:0000313" key="1">
    <source>
        <dbReference type="EMBL" id="EFA04154.1"/>
    </source>
</evidence>
<dbReference type="HOGENOM" id="CLU_2336322_0_0_1"/>
<dbReference type="Proteomes" id="UP000007266">
    <property type="component" value="Linkage group 5"/>
</dbReference>
<protein>
    <submittedName>
        <fullName evidence="1">Uncharacterized protein</fullName>
    </submittedName>
</protein>
<name>D6WLR9_TRICA</name>
<organism evidence="1 2">
    <name type="scientific">Tribolium castaneum</name>
    <name type="common">Red flour beetle</name>
    <dbReference type="NCBI Taxonomy" id="7070"/>
    <lineage>
        <taxon>Eukaryota</taxon>
        <taxon>Metazoa</taxon>
        <taxon>Ecdysozoa</taxon>
        <taxon>Arthropoda</taxon>
        <taxon>Hexapoda</taxon>
        <taxon>Insecta</taxon>
        <taxon>Pterygota</taxon>
        <taxon>Neoptera</taxon>
        <taxon>Endopterygota</taxon>
        <taxon>Coleoptera</taxon>
        <taxon>Polyphaga</taxon>
        <taxon>Cucujiformia</taxon>
        <taxon>Tenebrionidae</taxon>
        <taxon>Tenebrionidae incertae sedis</taxon>
        <taxon>Tribolium</taxon>
    </lineage>
</organism>
<sequence length="98" mass="10865">MPHLRGSLRGRRPAALICSLSIVFGRCQTGKGKTARACRRRVLLNRKQQLLIGGEAQLLTPKHPSALPAPTMTFRVAANLDFRCFVRSPERDPRNDGS</sequence>
<reference evidence="1 2" key="1">
    <citation type="journal article" date="2008" name="Nature">
        <title>The genome of the model beetle and pest Tribolium castaneum.</title>
        <authorList>
            <consortium name="Tribolium Genome Sequencing Consortium"/>
            <person name="Richards S."/>
            <person name="Gibbs R.A."/>
            <person name="Weinstock G.M."/>
            <person name="Brown S.J."/>
            <person name="Denell R."/>
            <person name="Beeman R.W."/>
            <person name="Gibbs R."/>
            <person name="Beeman R.W."/>
            <person name="Brown S.J."/>
            <person name="Bucher G."/>
            <person name="Friedrich M."/>
            <person name="Grimmelikhuijzen C.J."/>
            <person name="Klingler M."/>
            <person name="Lorenzen M."/>
            <person name="Richards S."/>
            <person name="Roth S."/>
            <person name="Schroder R."/>
            <person name="Tautz D."/>
            <person name="Zdobnov E.M."/>
            <person name="Muzny D."/>
            <person name="Gibbs R.A."/>
            <person name="Weinstock G.M."/>
            <person name="Attaway T."/>
            <person name="Bell S."/>
            <person name="Buhay C.J."/>
            <person name="Chandrabose M.N."/>
            <person name="Chavez D."/>
            <person name="Clerk-Blankenburg K.P."/>
            <person name="Cree A."/>
            <person name="Dao M."/>
            <person name="Davis C."/>
            <person name="Chacko J."/>
            <person name="Dinh H."/>
            <person name="Dugan-Rocha S."/>
            <person name="Fowler G."/>
            <person name="Garner T.T."/>
            <person name="Garnes J."/>
            <person name="Gnirke A."/>
            <person name="Hawes A."/>
            <person name="Hernandez J."/>
            <person name="Hines S."/>
            <person name="Holder M."/>
            <person name="Hume J."/>
            <person name="Jhangiani S.N."/>
            <person name="Joshi V."/>
            <person name="Khan Z.M."/>
            <person name="Jackson L."/>
            <person name="Kovar C."/>
            <person name="Kowis A."/>
            <person name="Lee S."/>
            <person name="Lewis L.R."/>
            <person name="Margolis J."/>
            <person name="Morgan M."/>
            <person name="Nazareth L.V."/>
            <person name="Nguyen N."/>
            <person name="Okwuonu G."/>
            <person name="Parker D."/>
            <person name="Richards S."/>
            <person name="Ruiz S.J."/>
            <person name="Santibanez J."/>
            <person name="Savard J."/>
            <person name="Scherer S.E."/>
            <person name="Schneider B."/>
            <person name="Sodergren E."/>
            <person name="Tautz D."/>
            <person name="Vattahil S."/>
            <person name="Villasana D."/>
            <person name="White C.S."/>
            <person name="Wright R."/>
            <person name="Park Y."/>
            <person name="Beeman R.W."/>
            <person name="Lord J."/>
            <person name="Oppert B."/>
            <person name="Lorenzen M."/>
            <person name="Brown S."/>
            <person name="Wang L."/>
            <person name="Savard J."/>
            <person name="Tautz D."/>
            <person name="Richards S."/>
            <person name="Weinstock G."/>
            <person name="Gibbs R.A."/>
            <person name="Liu Y."/>
            <person name="Worley K."/>
            <person name="Weinstock G."/>
            <person name="Elsik C.G."/>
            <person name="Reese J.T."/>
            <person name="Elhaik E."/>
            <person name="Landan G."/>
            <person name="Graur D."/>
            <person name="Arensburger P."/>
            <person name="Atkinson P."/>
            <person name="Beeman R.W."/>
            <person name="Beidler J."/>
            <person name="Brown S.J."/>
            <person name="Demuth J.P."/>
            <person name="Drury D.W."/>
            <person name="Du Y.Z."/>
            <person name="Fujiwara H."/>
            <person name="Lorenzen M."/>
            <person name="Maselli V."/>
            <person name="Osanai M."/>
            <person name="Park Y."/>
            <person name="Robertson H.M."/>
            <person name="Tu Z."/>
            <person name="Wang J.J."/>
            <person name="Wang S."/>
            <person name="Richards S."/>
            <person name="Song H."/>
            <person name="Zhang L."/>
            <person name="Sodergren E."/>
            <person name="Werner D."/>
            <person name="Stanke M."/>
            <person name="Morgenstern B."/>
            <person name="Solovyev V."/>
            <person name="Kosarev P."/>
            <person name="Brown G."/>
            <person name="Chen H.C."/>
            <person name="Ermolaeva O."/>
            <person name="Hlavina W."/>
            <person name="Kapustin Y."/>
            <person name="Kiryutin B."/>
            <person name="Kitts P."/>
            <person name="Maglott D."/>
            <person name="Pruitt K."/>
            <person name="Sapojnikov V."/>
            <person name="Souvorov A."/>
            <person name="Mackey A.J."/>
            <person name="Waterhouse R.M."/>
            <person name="Wyder S."/>
            <person name="Zdobnov E.M."/>
            <person name="Zdobnov E.M."/>
            <person name="Wyder S."/>
            <person name="Kriventseva E.V."/>
            <person name="Kadowaki T."/>
            <person name="Bork P."/>
            <person name="Aranda M."/>
            <person name="Bao R."/>
            <person name="Beermann A."/>
            <person name="Berns N."/>
            <person name="Bolognesi R."/>
            <person name="Bonneton F."/>
            <person name="Bopp D."/>
            <person name="Brown S.J."/>
            <person name="Bucher G."/>
            <person name="Butts T."/>
            <person name="Chaumot A."/>
            <person name="Denell R.E."/>
            <person name="Ferrier D.E."/>
            <person name="Friedrich M."/>
            <person name="Gordon C.M."/>
            <person name="Jindra M."/>
            <person name="Klingler M."/>
            <person name="Lan Q."/>
            <person name="Lattorff H.M."/>
            <person name="Laudet V."/>
            <person name="von Levetsow C."/>
            <person name="Liu Z."/>
            <person name="Lutz R."/>
            <person name="Lynch J.A."/>
            <person name="da Fonseca R.N."/>
            <person name="Posnien N."/>
            <person name="Reuter R."/>
            <person name="Roth S."/>
            <person name="Savard J."/>
            <person name="Schinko J.B."/>
            <person name="Schmitt C."/>
            <person name="Schoppmeier M."/>
            <person name="Schroder R."/>
            <person name="Shippy T.D."/>
            <person name="Simonnet F."/>
            <person name="Marques-Souza H."/>
            <person name="Tautz D."/>
            <person name="Tomoyasu Y."/>
            <person name="Trauner J."/>
            <person name="Van der Zee M."/>
            <person name="Vervoort M."/>
            <person name="Wittkopp N."/>
            <person name="Wimmer E.A."/>
            <person name="Yang X."/>
            <person name="Jones A.K."/>
            <person name="Sattelle D.B."/>
            <person name="Ebert P.R."/>
            <person name="Nelson D."/>
            <person name="Scott J.G."/>
            <person name="Beeman R.W."/>
            <person name="Muthukrishnan S."/>
            <person name="Kramer K.J."/>
            <person name="Arakane Y."/>
            <person name="Beeman R.W."/>
            <person name="Zhu Q."/>
            <person name="Hogenkamp D."/>
            <person name="Dixit R."/>
            <person name="Oppert B."/>
            <person name="Jiang H."/>
            <person name="Zou Z."/>
            <person name="Marshall J."/>
            <person name="Elpidina E."/>
            <person name="Vinokurov K."/>
            <person name="Oppert C."/>
            <person name="Zou Z."/>
            <person name="Evans J."/>
            <person name="Lu Z."/>
            <person name="Zhao P."/>
            <person name="Sumathipala N."/>
            <person name="Altincicek B."/>
            <person name="Vilcinskas A."/>
            <person name="Williams M."/>
            <person name="Hultmark D."/>
            <person name="Hetru C."/>
            <person name="Jiang H."/>
            <person name="Grimmelikhuijzen C.J."/>
            <person name="Hauser F."/>
            <person name="Cazzamali G."/>
            <person name="Williamson M."/>
            <person name="Park Y."/>
            <person name="Li B."/>
            <person name="Tanaka Y."/>
            <person name="Predel R."/>
            <person name="Neupert S."/>
            <person name="Schachtner J."/>
            <person name="Verleyen P."/>
            <person name="Raible F."/>
            <person name="Bork P."/>
            <person name="Friedrich M."/>
            <person name="Walden K.K."/>
            <person name="Robertson H.M."/>
            <person name="Angeli S."/>
            <person name="Foret S."/>
            <person name="Bucher G."/>
            <person name="Schuetz S."/>
            <person name="Maleszka R."/>
            <person name="Wimmer E.A."/>
            <person name="Beeman R.W."/>
            <person name="Lorenzen M."/>
            <person name="Tomoyasu Y."/>
            <person name="Miller S.C."/>
            <person name="Grossmann D."/>
            <person name="Bucher G."/>
        </authorList>
    </citation>
    <scope>NUCLEOTIDE SEQUENCE [LARGE SCALE GENOMIC DNA]</scope>
    <source>
        <strain evidence="1 2">Georgia GA2</strain>
    </source>
</reference>
<evidence type="ECO:0000313" key="2">
    <source>
        <dbReference type="Proteomes" id="UP000007266"/>
    </source>
</evidence>
<accession>D6WLR9</accession>
<reference evidence="1 2" key="2">
    <citation type="journal article" date="2010" name="Nucleic Acids Res.">
        <title>BeetleBase in 2010: revisions to provide comprehensive genomic information for Tribolium castaneum.</title>
        <authorList>
            <person name="Kim H.S."/>
            <person name="Murphy T."/>
            <person name="Xia J."/>
            <person name="Caragea D."/>
            <person name="Park Y."/>
            <person name="Beeman R.W."/>
            <person name="Lorenzen M.D."/>
            <person name="Butcher S."/>
            <person name="Manak J.R."/>
            <person name="Brown S.J."/>
        </authorList>
    </citation>
    <scope>GENOME REANNOTATION</scope>
    <source>
        <strain evidence="1 2">Georgia GA2</strain>
    </source>
</reference>
<gene>
    <name evidence="1" type="primary">GLEAN_14399</name>
    <name evidence="1" type="ORF">TcasGA2_TC014399</name>
</gene>
<proteinExistence type="predicted"/>
<dbReference type="InParanoid" id="D6WLR9"/>
<dbReference type="AlphaFoldDB" id="D6WLR9"/>